<dbReference type="PIRSF" id="PIRSF000137">
    <property type="entry name" value="Alcohol_oxidase"/>
    <property type="match status" value="1"/>
</dbReference>
<dbReference type="PANTHER" id="PTHR11552:SF213">
    <property type="entry name" value="DEHYDROGENASE, PUTATIVE-RELATED"/>
    <property type="match status" value="1"/>
</dbReference>
<comment type="similarity">
    <text evidence="1">Belongs to the GMC oxidoreductase family.</text>
</comment>
<dbReference type="Pfam" id="PF05199">
    <property type="entry name" value="GMC_oxred_C"/>
    <property type="match status" value="1"/>
</dbReference>
<name>A0ABV8TUS2_9ACTN</name>
<evidence type="ECO:0000259" key="2">
    <source>
        <dbReference type="PROSITE" id="PS00624"/>
    </source>
</evidence>
<dbReference type="InterPro" id="IPR012132">
    <property type="entry name" value="GMC_OxRdtase"/>
</dbReference>
<dbReference type="PANTHER" id="PTHR11552">
    <property type="entry name" value="GLUCOSE-METHANOL-CHOLINE GMC OXIDOREDUCTASE"/>
    <property type="match status" value="1"/>
</dbReference>
<dbReference type="InterPro" id="IPR036188">
    <property type="entry name" value="FAD/NAD-bd_sf"/>
</dbReference>
<evidence type="ECO:0000313" key="3">
    <source>
        <dbReference type="EMBL" id="MFC4334202.1"/>
    </source>
</evidence>
<gene>
    <name evidence="3" type="ORF">ACFPET_03220</name>
</gene>
<dbReference type="SUPFAM" id="SSF54373">
    <property type="entry name" value="FAD-linked reductases, C-terminal domain"/>
    <property type="match status" value="1"/>
</dbReference>
<organism evidence="3 4">
    <name type="scientific">Salininema proteolyticum</name>
    <dbReference type="NCBI Taxonomy" id="1607685"/>
    <lineage>
        <taxon>Bacteria</taxon>
        <taxon>Bacillati</taxon>
        <taxon>Actinomycetota</taxon>
        <taxon>Actinomycetes</taxon>
        <taxon>Glycomycetales</taxon>
        <taxon>Glycomycetaceae</taxon>
        <taxon>Salininema</taxon>
    </lineage>
</organism>
<comment type="caution">
    <text evidence="3">The sequence shown here is derived from an EMBL/GenBank/DDBJ whole genome shotgun (WGS) entry which is preliminary data.</text>
</comment>
<dbReference type="PROSITE" id="PS00624">
    <property type="entry name" value="GMC_OXRED_2"/>
    <property type="match status" value="1"/>
</dbReference>
<dbReference type="Pfam" id="PF00732">
    <property type="entry name" value="GMC_oxred_N"/>
    <property type="match status" value="1"/>
</dbReference>
<dbReference type="EMBL" id="JBHSDK010000003">
    <property type="protein sequence ID" value="MFC4334202.1"/>
    <property type="molecule type" value="Genomic_DNA"/>
</dbReference>
<dbReference type="InterPro" id="IPR007867">
    <property type="entry name" value="GMC_OxRtase_C"/>
</dbReference>
<evidence type="ECO:0000256" key="1">
    <source>
        <dbReference type="ARBA" id="ARBA00010790"/>
    </source>
</evidence>
<evidence type="ECO:0000313" key="4">
    <source>
        <dbReference type="Proteomes" id="UP001595823"/>
    </source>
</evidence>
<dbReference type="Gene3D" id="3.50.50.60">
    <property type="entry name" value="FAD/NAD(P)-binding domain"/>
    <property type="match status" value="1"/>
</dbReference>
<accession>A0ABV8TUS2</accession>
<dbReference type="RefSeq" id="WP_380617938.1">
    <property type="nucleotide sequence ID" value="NZ_JBHSDK010000003.1"/>
</dbReference>
<feature type="domain" description="Glucose-methanol-choline oxidoreductase N-terminal" evidence="2">
    <location>
        <begin position="327"/>
        <end position="341"/>
    </location>
</feature>
<dbReference type="Proteomes" id="UP001595823">
    <property type="component" value="Unassembled WGS sequence"/>
</dbReference>
<dbReference type="InterPro" id="IPR000172">
    <property type="entry name" value="GMC_OxRdtase_N"/>
</dbReference>
<reference evidence="4" key="1">
    <citation type="journal article" date="2019" name="Int. J. Syst. Evol. Microbiol.">
        <title>The Global Catalogue of Microorganisms (GCM) 10K type strain sequencing project: providing services to taxonomists for standard genome sequencing and annotation.</title>
        <authorList>
            <consortium name="The Broad Institute Genomics Platform"/>
            <consortium name="The Broad Institute Genome Sequencing Center for Infectious Disease"/>
            <person name="Wu L."/>
            <person name="Ma J."/>
        </authorList>
    </citation>
    <scope>NUCLEOTIDE SEQUENCE [LARGE SCALE GENOMIC DNA]</scope>
    <source>
        <strain evidence="4">IBRC-M 10908</strain>
    </source>
</reference>
<proteinExistence type="inferred from homology"/>
<protein>
    <submittedName>
        <fullName evidence="3">GMC family oxidoreductase</fullName>
    </submittedName>
</protein>
<sequence>MEIGRRTLLGSAGIAGLAALDLPIIGDDDEDEAPGEVDFVVIGSGPGGVPLATRLVEAGFTVLVLEAGPPEGDRTLYEVPALHHRIGAGDEQVRWDFYVRHYTDEKLNEASSQWVPEQQGVLYPRASTLGGCTAHNAMVTMCPEPSDWEHVRELTGDADWGAEPMWERWERLRSWQPMEYYALNELTPLDPQVGAIVDATLEEVSALPGGGVTDQWRGLNDRANVYEHNQGFYPPELSTENARRWSMRERLEAVRDEHPDRLFVATDALAEKIVLEGSDRPKAVGVQFLKGRHLYSASPLYESLREGAREEARRTVRARREVIVSAGAYNSPQLLMLSGIGPGDHLSAFGIRTAVDLPGVGANLQDRYEIPVVTDHPDFMLLAGCTFGEGLVDPCLAQWKAMQATPAGGVSFYGTNGALAGIKRRIGEDPRAQVYAFGLPADFRGYRPGYDDGYVHDKFTWLILKGYTESRGGTVRLRSADPSHSPSVVHRKFDDGKGGEADLDAMVECVEMVRRVNERAGVGTEVWPGPEVEGERLRDWILKESWGHHASCTNPIGPDGDGGAVLDAKFRVRGVDGLRVVDASSFPRIPGLFIWAPIAMISEKAGDDLLAEHA</sequence>
<dbReference type="Gene3D" id="3.30.560.10">
    <property type="entry name" value="Glucose Oxidase, domain 3"/>
    <property type="match status" value="1"/>
</dbReference>
<keyword evidence="4" id="KW-1185">Reference proteome</keyword>
<dbReference type="SUPFAM" id="SSF51905">
    <property type="entry name" value="FAD/NAD(P)-binding domain"/>
    <property type="match status" value="1"/>
</dbReference>